<keyword evidence="4" id="KW-1185">Reference proteome</keyword>
<proteinExistence type="predicted"/>
<name>I5AZV7_9BACT</name>
<dbReference type="AlphaFoldDB" id="I5AZV7"/>
<dbReference type="Proteomes" id="UP000005778">
    <property type="component" value="Chromosome"/>
</dbReference>
<dbReference type="Gene3D" id="3.90.550.10">
    <property type="entry name" value="Spore Coat Polysaccharide Biosynthesis Protein SpsA, Chain A"/>
    <property type="match status" value="1"/>
</dbReference>
<dbReference type="NCBIfam" id="NF045665">
    <property type="entry name" value="NTPtran_DVU1551"/>
    <property type="match status" value="1"/>
</dbReference>
<dbReference type="Gene3D" id="1.10.3210.10">
    <property type="entry name" value="Hypothetical protein af1432"/>
    <property type="match status" value="1"/>
</dbReference>
<evidence type="ECO:0000259" key="1">
    <source>
        <dbReference type="Pfam" id="PF01966"/>
    </source>
</evidence>
<feature type="domain" description="MobA-like NTP transferase" evidence="2">
    <location>
        <begin position="4"/>
        <end position="161"/>
    </location>
</feature>
<dbReference type="eggNOG" id="COG2068">
    <property type="taxonomic scope" value="Bacteria"/>
</dbReference>
<dbReference type="InterPro" id="IPR029044">
    <property type="entry name" value="Nucleotide-diphossugar_trans"/>
</dbReference>
<sequence length="364" mass="40050">MPAALIPAAGLSSRMGRYKPLLPLGRTTMIETVIDLFKAAGIREIIVVTGHNHDQLAGTVEAAGARPLFNPDYASGMFSSIRNGVATLSSGIEGFFLLPADIPAIRPTTLNFIRRKFEAAKDSLIVPAFNGQTGHPPLIPARLIPVITGADPDANLRRILFSDPSRIIQLPVHDRGILMDADTPEGYQQIKQKYERLEIADEAECRSIIDRELPDAPAIRAHLHQVCDTALTLARALHSCGLDFDTDIIRAGALLHDIKRKEAHHAEAGSRFLKALGFQKIADVTAVHMDLTPGPELDETQIVFFADKLCRGDQLELDYSGRFHEKARCLPHAEKEIFKRLETAQHIHARIESAVGRSLREILG</sequence>
<organism evidence="3 4">
    <name type="scientific">Desulfobacter postgatei 2ac9</name>
    <dbReference type="NCBI Taxonomy" id="879212"/>
    <lineage>
        <taxon>Bacteria</taxon>
        <taxon>Pseudomonadati</taxon>
        <taxon>Thermodesulfobacteriota</taxon>
        <taxon>Desulfobacteria</taxon>
        <taxon>Desulfobacterales</taxon>
        <taxon>Desulfobacteraceae</taxon>
        <taxon>Desulfobacter</taxon>
    </lineage>
</organism>
<evidence type="ECO:0000313" key="3">
    <source>
        <dbReference type="EMBL" id="EIM62770.1"/>
    </source>
</evidence>
<dbReference type="RefSeq" id="WP_004071523.1">
    <property type="nucleotide sequence ID" value="NZ_CM001488.1"/>
</dbReference>
<dbReference type="HOGENOM" id="CLU_040526_0_0_7"/>
<dbReference type="CDD" id="cd04182">
    <property type="entry name" value="GT_2_like_f"/>
    <property type="match status" value="1"/>
</dbReference>
<reference evidence="3 4" key="2">
    <citation type="submission" date="2012-02" db="EMBL/GenBank/DDBJ databases">
        <title>Improved High-Quality Draft sequence of Desulfobacter postgatei 2ac9.</title>
        <authorList>
            <consortium name="US DOE Joint Genome Institute"/>
            <person name="Lucas S."/>
            <person name="Han J."/>
            <person name="Lapidus A."/>
            <person name="Cheng J.-F."/>
            <person name="Goodwin L."/>
            <person name="Pitluck S."/>
            <person name="Peters L."/>
            <person name="Ovchinnikova G."/>
            <person name="Held B."/>
            <person name="Detter J.C."/>
            <person name="Han C."/>
            <person name="Tapia R."/>
            <person name="Land M."/>
            <person name="Hauser L."/>
            <person name="Kyrpides N."/>
            <person name="Ivanova N."/>
            <person name="Pagani I."/>
            <person name="Orellana R."/>
            <person name="Lovley D."/>
            <person name="Woyke T."/>
        </authorList>
    </citation>
    <scope>NUCLEOTIDE SEQUENCE [LARGE SCALE GENOMIC DNA]</scope>
    <source>
        <strain evidence="3 4">2ac9</strain>
    </source>
</reference>
<protein>
    <submittedName>
        <fullName evidence="3">Putative MobA-like protein</fullName>
    </submittedName>
</protein>
<dbReference type="Pfam" id="PF01966">
    <property type="entry name" value="HD"/>
    <property type="match status" value="1"/>
</dbReference>
<dbReference type="SUPFAM" id="SSF53448">
    <property type="entry name" value="Nucleotide-diphospho-sugar transferases"/>
    <property type="match status" value="1"/>
</dbReference>
<dbReference type="OrthoDB" id="9779263at2"/>
<dbReference type="Pfam" id="PF12804">
    <property type="entry name" value="NTP_transf_3"/>
    <property type="match status" value="1"/>
</dbReference>
<dbReference type="SUPFAM" id="SSF109604">
    <property type="entry name" value="HD-domain/PDEase-like"/>
    <property type="match status" value="1"/>
</dbReference>
<dbReference type="InterPro" id="IPR025877">
    <property type="entry name" value="MobA-like_NTP_Trfase"/>
</dbReference>
<dbReference type="EMBL" id="CM001488">
    <property type="protein sequence ID" value="EIM62770.1"/>
    <property type="molecule type" value="Genomic_DNA"/>
</dbReference>
<dbReference type="InterPro" id="IPR054703">
    <property type="entry name" value="Mop-rel"/>
</dbReference>
<gene>
    <name evidence="3" type="ORF">DespoDRAFT_00784</name>
</gene>
<feature type="domain" description="HD" evidence="1">
    <location>
        <begin position="222"/>
        <end position="311"/>
    </location>
</feature>
<dbReference type="PANTHER" id="PTHR43777:SF1">
    <property type="entry name" value="MOLYBDENUM COFACTOR CYTIDYLYLTRANSFERASE"/>
    <property type="match status" value="1"/>
</dbReference>
<dbReference type="STRING" id="879212.DespoDRAFT_00784"/>
<dbReference type="GO" id="GO:0016779">
    <property type="term" value="F:nucleotidyltransferase activity"/>
    <property type="evidence" value="ECO:0007669"/>
    <property type="project" value="UniProtKB-ARBA"/>
</dbReference>
<reference evidence="3 4" key="1">
    <citation type="submission" date="2011-09" db="EMBL/GenBank/DDBJ databases">
        <authorList>
            <consortium name="US DOE Joint Genome Institute (JGI-PGF)"/>
            <person name="Lucas S."/>
            <person name="Han J."/>
            <person name="Lapidus A."/>
            <person name="Cheng J.-F."/>
            <person name="Goodwin L."/>
            <person name="Pitluck S."/>
            <person name="Peters L."/>
            <person name="Land M.L."/>
            <person name="Hauser L."/>
            <person name="Orellana R."/>
            <person name="Lovley D."/>
            <person name="Woyke T.J."/>
        </authorList>
    </citation>
    <scope>NUCLEOTIDE SEQUENCE [LARGE SCALE GENOMIC DNA]</scope>
    <source>
        <strain evidence="3 4">2ac9</strain>
    </source>
</reference>
<dbReference type="PANTHER" id="PTHR43777">
    <property type="entry name" value="MOLYBDENUM COFACTOR CYTIDYLYLTRANSFERASE"/>
    <property type="match status" value="1"/>
</dbReference>
<accession>I5AZV7</accession>
<evidence type="ECO:0000259" key="2">
    <source>
        <dbReference type="Pfam" id="PF12804"/>
    </source>
</evidence>
<dbReference type="InterPro" id="IPR006674">
    <property type="entry name" value="HD_domain"/>
</dbReference>
<evidence type="ECO:0000313" key="4">
    <source>
        <dbReference type="Proteomes" id="UP000005778"/>
    </source>
</evidence>